<evidence type="ECO:0000256" key="4">
    <source>
        <dbReference type="ARBA" id="ARBA00022679"/>
    </source>
</evidence>
<dbReference type="CDD" id="cd02021">
    <property type="entry name" value="GntK"/>
    <property type="match status" value="1"/>
</dbReference>
<reference evidence="11 12" key="1">
    <citation type="submission" date="2020-02" db="EMBL/GenBank/DDBJ databases">
        <title>Genome sequence of strain AETb3-4.</title>
        <authorList>
            <person name="Gao J."/>
            <person name="Zhang X."/>
        </authorList>
    </citation>
    <scope>NUCLEOTIDE SEQUENCE [LARGE SCALE GENOMIC DNA]</scope>
    <source>
        <strain evidence="11 12">AETb3-4</strain>
    </source>
</reference>
<dbReference type="GO" id="GO:0046316">
    <property type="term" value="F:gluconokinase activity"/>
    <property type="evidence" value="ECO:0007669"/>
    <property type="project" value="UniProtKB-EC"/>
</dbReference>
<dbReference type="GO" id="GO:0019521">
    <property type="term" value="P:D-gluconate metabolic process"/>
    <property type="evidence" value="ECO:0007669"/>
    <property type="project" value="UniProtKB-KW"/>
</dbReference>
<keyword evidence="5 10" id="KW-0547">Nucleotide-binding</keyword>
<evidence type="ECO:0000256" key="8">
    <source>
        <dbReference type="ARBA" id="ARBA00023064"/>
    </source>
</evidence>
<evidence type="ECO:0000256" key="6">
    <source>
        <dbReference type="ARBA" id="ARBA00022777"/>
    </source>
</evidence>
<dbReference type="NCBIfam" id="TIGR01313">
    <property type="entry name" value="therm_gnt_kin"/>
    <property type="match status" value="1"/>
</dbReference>
<keyword evidence="8" id="KW-0311">Gluconate utilization</keyword>
<organism evidence="11 12">
    <name type="scientific">Arthrobacter wenxiniae</name>
    <dbReference type="NCBI Taxonomy" id="2713570"/>
    <lineage>
        <taxon>Bacteria</taxon>
        <taxon>Bacillati</taxon>
        <taxon>Actinomycetota</taxon>
        <taxon>Actinomycetes</taxon>
        <taxon>Micrococcales</taxon>
        <taxon>Micrococcaceae</taxon>
        <taxon>Arthrobacter</taxon>
    </lineage>
</organism>
<dbReference type="Proteomes" id="UP000543556">
    <property type="component" value="Unassembled WGS sequence"/>
</dbReference>
<dbReference type="InterPro" id="IPR027417">
    <property type="entry name" value="P-loop_NTPase"/>
</dbReference>
<gene>
    <name evidence="11" type="ORF">G6034_04060</name>
</gene>
<dbReference type="PANTHER" id="PTHR43442">
    <property type="entry name" value="GLUCONOKINASE-RELATED"/>
    <property type="match status" value="1"/>
</dbReference>
<evidence type="ECO:0000256" key="7">
    <source>
        <dbReference type="ARBA" id="ARBA00022840"/>
    </source>
</evidence>
<evidence type="ECO:0000313" key="11">
    <source>
        <dbReference type="EMBL" id="NVM94095.1"/>
    </source>
</evidence>
<sequence length="181" mass="19014">MPQQHTEGQAAPRAATRVIVMGVSGSGKSTIGALVADAMDIPFLDGDSLHPMANIHKMAAGTPLSDEDRWPWLEIVGNELADTTASGMVIACSALKRSYRDVIRGKAPDTIFLHLHGSLGVLSSRLEGRSGHFMPPALLESQLATLEPLGADERSVVIDISAGINDLLAEAVAGIKRVAGQ</sequence>
<proteinExistence type="inferred from homology"/>
<dbReference type="Pfam" id="PF01202">
    <property type="entry name" value="SKI"/>
    <property type="match status" value="1"/>
</dbReference>
<comment type="similarity">
    <text evidence="2 10">Belongs to the gluconokinase GntK/GntV family.</text>
</comment>
<keyword evidence="12" id="KW-1185">Reference proteome</keyword>
<dbReference type="GO" id="GO:0005524">
    <property type="term" value="F:ATP binding"/>
    <property type="evidence" value="ECO:0007669"/>
    <property type="project" value="UniProtKB-KW"/>
</dbReference>
<accession>A0A7Y7IFL7</accession>
<keyword evidence="7 10" id="KW-0067">ATP-binding</keyword>
<evidence type="ECO:0000256" key="3">
    <source>
        <dbReference type="ARBA" id="ARBA00012054"/>
    </source>
</evidence>
<comment type="catalytic activity">
    <reaction evidence="9 10">
        <text>D-gluconate + ATP = 6-phospho-D-gluconate + ADP + H(+)</text>
        <dbReference type="Rhea" id="RHEA:19433"/>
        <dbReference type="ChEBI" id="CHEBI:15378"/>
        <dbReference type="ChEBI" id="CHEBI:18391"/>
        <dbReference type="ChEBI" id="CHEBI:30616"/>
        <dbReference type="ChEBI" id="CHEBI:58759"/>
        <dbReference type="ChEBI" id="CHEBI:456216"/>
        <dbReference type="EC" id="2.7.1.12"/>
    </reaction>
</comment>
<dbReference type="InterPro" id="IPR031322">
    <property type="entry name" value="Shikimate/glucono_kinase"/>
</dbReference>
<evidence type="ECO:0000256" key="5">
    <source>
        <dbReference type="ARBA" id="ARBA00022741"/>
    </source>
</evidence>
<dbReference type="GO" id="GO:0005737">
    <property type="term" value="C:cytoplasm"/>
    <property type="evidence" value="ECO:0007669"/>
    <property type="project" value="TreeGrafter"/>
</dbReference>
<evidence type="ECO:0000313" key="12">
    <source>
        <dbReference type="Proteomes" id="UP000543556"/>
    </source>
</evidence>
<keyword evidence="6 10" id="KW-0418">Kinase</keyword>
<evidence type="ECO:0000256" key="1">
    <source>
        <dbReference type="ARBA" id="ARBA00004761"/>
    </source>
</evidence>
<dbReference type="InterPro" id="IPR006001">
    <property type="entry name" value="Therm_gnt_kin"/>
</dbReference>
<comment type="caution">
    <text evidence="11">The sequence shown here is derived from an EMBL/GenBank/DDBJ whole genome shotgun (WGS) entry which is preliminary data.</text>
</comment>
<evidence type="ECO:0000256" key="2">
    <source>
        <dbReference type="ARBA" id="ARBA00008420"/>
    </source>
</evidence>
<dbReference type="EC" id="2.7.1.12" evidence="3 10"/>
<evidence type="ECO:0000256" key="9">
    <source>
        <dbReference type="ARBA" id="ARBA00048090"/>
    </source>
</evidence>
<dbReference type="SUPFAM" id="SSF52540">
    <property type="entry name" value="P-loop containing nucleoside triphosphate hydrolases"/>
    <property type="match status" value="1"/>
</dbReference>
<comment type="pathway">
    <text evidence="1">Carbohydrate acid metabolism.</text>
</comment>
<dbReference type="EMBL" id="JAAMFM010000003">
    <property type="protein sequence ID" value="NVM94095.1"/>
    <property type="molecule type" value="Genomic_DNA"/>
</dbReference>
<dbReference type="RefSeq" id="WP_176633816.1">
    <property type="nucleotide sequence ID" value="NZ_JAAMFM010000003.1"/>
</dbReference>
<name>A0A7Y7IFL7_9MICC</name>
<dbReference type="PANTHER" id="PTHR43442:SF3">
    <property type="entry name" value="GLUCONOKINASE-RELATED"/>
    <property type="match status" value="1"/>
</dbReference>
<protein>
    <recommendedName>
        <fullName evidence="3 10">Gluconokinase</fullName>
        <ecNumber evidence="3 10">2.7.1.12</ecNumber>
    </recommendedName>
</protein>
<dbReference type="AlphaFoldDB" id="A0A7Y7IFL7"/>
<evidence type="ECO:0000256" key="10">
    <source>
        <dbReference type="RuleBase" id="RU363066"/>
    </source>
</evidence>
<dbReference type="FunFam" id="3.40.50.300:FF:000522">
    <property type="entry name" value="Gluconokinase"/>
    <property type="match status" value="1"/>
</dbReference>
<keyword evidence="4 10" id="KW-0808">Transferase</keyword>
<dbReference type="Gene3D" id="3.40.50.300">
    <property type="entry name" value="P-loop containing nucleotide triphosphate hydrolases"/>
    <property type="match status" value="1"/>
</dbReference>